<dbReference type="HAMAP" id="MF_00910">
    <property type="entry name" value="FtsL"/>
    <property type="match status" value="1"/>
</dbReference>
<evidence type="ECO:0000256" key="3">
    <source>
        <dbReference type="ARBA" id="ARBA00022692"/>
    </source>
</evidence>
<gene>
    <name evidence="7 10" type="primary">ftsL</name>
    <name evidence="10" type="ORF">N7Z68_06690</name>
</gene>
<dbReference type="Proteomes" id="UP001148125">
    <property type="component" value="Unassembled WGS sequence"/>
</dbReference>
<protein>
    <recommendedName>
        <fullName evidence="7 8">Cell division protein FtsL</fullName>
    </recommendedName>
</protein>
<keyword evidence="4 7" id="KW-1133">Transmembrane helix</keyword>
<evidence type="ECO:0000256" key="8">
    <source>
        <dbReference type="NCBIfam" id="TIGR02209"/>
    </source>
</evidence>
<evidence type="ECO:0000256" key="5">
    <source>
        <dbReference type="ARBA" id="ARBA00023136"/>
    </source>
</evidence>
<dbReference type="GO" id="GO:0051301">
    <property type="term" value="P:cell division"/>
    <property type="evidence" value="ECO:0007669"/>
    <property type="project" value="UniProtKB-KW"/>
</dbReference>
<evidence type="ECO:0000256" key="1">
    <source>
        <dbReference type="ARBA" id="ARBA00022475"/>
    </source>
</evidence>
<comment type="function">
    <text evidence="7">Essential cell division protein.</text>
</comment>
<dbReference type="InterPro" id="IPR011922">
    <property type="entry name" value="Cell_div_FtsL"/>
</dbReference>
<feature type="region of interest" description="Disordered" evidence="9">
    <location>
        <begin position="1"/>
        <end position="34"/>
    </location>
</feature>
<evidence type="ECO:0000313" key="10">
    <source>
        <dbReference type="EMBL" id="MDE5413067.1"/>
    </source>
</evidence>
<reference evidence="10" key="1">
    <citation type="submission" date="2024-05" db="EMBL/GenBank/DDBJ databases">
        <title>Alkalihalobacillus sp. strain MEB203 novel alkaliphilic bacterium from Lonar Lake, India.</title>
        <authorList>
            <person name="Joshi A."/>
            <person name="Thite S."/>
            <person name="Mengade P."/>
        </authorList>
    </citation>
    <scope>NUCLEOTIDE SEQUENCE</scope>
    <source>
        <strain evidence="10">MEB 203</strain>
    </source>
</reference>
<comment type="subcellular location">
    <subcellularLocation>
        <location evidence="7">Cell membrane</location>
        <topology evidence="7">Single-pass type II membrane protein</topology>
    </subcellularLocation>
    <text evidence="7">Localizes to the division septum where it forms a ring structure.</text>
</comment>
<accession>A0ABT5VED6</accession>
<evidence type="ECO:0000256" key="7">
    <source>
        <dbReference type="HAMAP-Rule" id="MF_00910"/>
    </source>
</evidence>
<evidence type="ECO:0000256" key="2">
    <source>
        <dbReference type="ARBA" id="ARBA00022618"/>
    </source>
</evidence>
<dbReference type="EMBL" id="JAOTPO010000003">
    <property type="protein sequence ID" value="MDE5413067.1"/>
    <property type="molecule type" value="Genomic_DNA"/>
</dbReference>
<proteinExistence type="inferred from homology"/>
<feature type="transmembrane region" description="Helical" evidence="7">
    <location>
        <begin position="41"/>
        <end position="62"/>
    </location>
</feature>
<evidence type="ECO:0000256" key="9">
    <source>
        <dbReference type="SAM" id="MobiDB-lite"/>
    </source>
</evidence>
<comment type="similarity">
    <text evidence="7">Belongs to the FtsL family.</text>
</comment>
<feature type="compositionally biased region" description="Low complexity" evidence="9">
    <location>
        <begin position="7"/>
        <end position="25"/>
    </location>
</feature>
<sequence length="123" mass="13813">MSNLARQYQQQQQPKETQGQQPKQTKAPKPKKFSFTRGEKGIALLAVVALSVAVTFIIANYGSVYSVNRDIHNLQRDIQQQTQVNEGLQLQVIELSAPDRILHIATEKLGMSLDDNKVKVIQN</sequence>
<name>A0ABT5VED6_9BACI</name>
<keyword evidence="11" id="KW-1185">Reference proteome</keyword>
<comment type="caution">
    <text evidence="10">The sequence shown here is derived from an EMBL/GenBank/DDBJ whole genome shotgun (WGS) entry which is preliminary data.</text>
</comment>
<keyword evidence="5 7" id="KW-0472">Membrane</keyword>
<keyword evidence="2 7" id="KW-0132">Cell division</keyword>
<evidence type="ECO:0000256" key="4">
    <source>
        <dbReference type="ARBA" id="ARBA00022989"/>
    </source>
</evidence>
<evidence type="ECO:0000256" key="6">
    <source>
        <dbReference type="ARBA" id="ARBA00023306"/>
    </source>
</evidence>
<keyword evidence="1 7" id="KW-1003">Cell membrane</keyword>
<keyword evidence="3 7" id="KW-0812">Transmembrane</keyword>
<keyword evidence="6 7" id="KW-0131">Cell cycle</keyword>
<organism evidence="10 11">
    <name type="scientific">Alkalihalobacterium chitinilyticum</name>
    <dbReference type="NCBI Taxonomy" id="2980103"/>
    <lineage>
        <taxon>Bacteria</taxon>
        <taxon>Bacillati</taxon>
        <taxon>Bacillota</taxon>
        <taxon>Bacilli</taxon>
        <taxon>Bacillales</taxon>
        <taxon>Bacillaceae</taxon>
        <taxon>Alkalihalobacterium</taxon>
    </lineage>
</organism>
<dbReference type="RefSeq" id="WP_275117685.1">
    <property type="nucleotide sequence ID" value="NZ_JAOTPO010000003.1"/>
</dbReference>
<dbReference type="InterPro" id="IPR007060">
    <property type="entry name" value="FtsL/DivIC"/>
</dbReference>
<dbReference type="Pfam" id="PF04977">
    <property type="entry name" value="DivIC"/>
    <property type="match status" value="1"/>
</dbReference>
<dbReference type="NCBIfam" id="TIGR02209">
    <property type="entry name" value="ftsL_broad"/>
    <property type="match status" value="1"/>
</dbReference>
<evidence type="ECO:0000313" key="11">
    <source>
        <dbReference type="Proteomes" id="UP001148125"/>
    </source>
</evidence>